<protein>
    <submittedName>
        <fullName evidence="1">Lar family restriction alleviation protein</fullName>
    </submittedName>
</protein>
<accession>A0ABS0LTF0</accession>
<evidence type="ECO:0000313" key="2">
    <source>
        <dbReference type="Proteomes" id="UP000635335"/>
    </source>
</evidence>
<dbReference type="Pfam" id="PF14354">
    <property type="entry name" value="Lar_restr_allev"/>
    <property type="match status" value="1"/>
</dbReference>
<reference evidence="1 2" key="1">
    <citation type="submission" date="2020-11" db="EMBL/GenBank/DDBJ databases">
        <title>Enhanced detection system for hospital associated transmission using whole genome sequencing surveillance.</title>
        <authorList>
            <person name="Harrison L.H."/>
            <person name="Van Tyne D."/>
            <person name="Marsh J.W."/>
            <person name="Griffith M.P."/>
            <person name="Snyder D.J."/>
            <person name="Cooper V.S."/>
            <person name="Mustapha M."/>
        </authorList>
    </citation>
    <scope>NUCLEOTIDE SEQUENCE [LARGE SCALE GENOMIC DNA]</scope>
    <source>
        <strain evidence="1 2">SER00227</strain>
    </source>
</reference>
<gene>
    <name evidence="1" type="ORF">I5U16_00340</name>
</gene>
<dbReference type="Proteomes" id="UP000635335">
    <property type="component" value="Unassembled WGS sequence"/>
</dbReference>
<keyword evidence="2" id="KW-1185">Reference proteome</keyword>
<organism evidence="1 2">
    <name type="scientific">Serratia surfactantfaciens</name>
    <dbReference type="NCBI Taxonomy" id="2741499"/>
    <lineage>
        <taxon>Bacteria</taxon>
        <taxon>Pseudomonadati</taxon>
        <taxon>Pseudomonadota</taxon>
        <taxon>Gammaproteobacteria</taxon>
        <taxon>Enterobacterales</taxon>
        <taxon>Yersiniaceae</taxon>
        <taxon>Serratia</taxon>
    </lineage>
</organism>
<dbReference type="EMBL" id="JADUMB010000001">
    <property type="protein sequence ID" value="MBH1918604.1"/>
    <property type="molecule type" value="Genomic_DNA"/>
</dbReference>
<evidence type="ECO:0000313" key="1">
    <source>
        <dbReference type="EMBL" id="MBH1918604.1"/>
    </source>
</evidence>
<sequence>MKERPVMPANELKPCPFCGSGETFIAPNQNWTGMRYAIHSYTLRHICTDRTVITMTRNTEALLVAAWNQRAGDSAREVGCG</sequence>
<name>A0ABS0LTF0_9GAMM</name>
<proteinExistence type="predicted"/>
<comment type="caution">
    <text evidence="1">The sequence shown here is derived from an EMBL/GenBank/DDBJ whole genome shotgun (WGS) entry which is preliminary data.</text>
</comment>